<comment type="caution">
    <text evidence="1">The sequence shown here is derived from an EMBL/GenBank/DDBJ whole genome shotgun (WGS) entry which is preliminary data.</text>
</comment>
<name>A0A8H6YRN5_9AGAR</name>
<dbReference type="InterPro" id="IPR032675">
    <property type="entry name" value="LRR_dom_sf"/>
</dbReference>
<dbReference type="Gene3D" id="3.80.10.10">
    <property type="entry name" value="Ribonuclease Inhibitor"/>
    <property type="match status" value="1"/>
</dbReference>
<sequence length="403" mass="44998">MPFFDFEDVVDNIVDEFFLDKRDEDGVYDSERLPKNFLKLALVSRNFLRPVRRNLYRDLQIEGTERFLLFTGQLRFSPHLANFVKTASVVSNCMQRNHIDGDIDDGPGWEPRSVSTTALRWFLDACPQLTELTVSGGDFLLALASQAPQNIKLTDITIMGCVRCNQTDLPSCMGDLAAGWLKNVVAFPRLKELDLTEIQIGGPGLDATKGIPSSSSACTGLSISNMNRPTYPHGGKTLLRSMPALAELVLDGLYPMPRGELKNCLNIVAKTLKLLTITDYHSTENGPQPWENDTVAGLHQLNTLCFNGVPVTPPLLDMLPPRLEYLRLSRNALTRLPAPILATWLRREPFPLRGVLKKFEVIGELRRDSVKRGPKASAEQVAELSRLCGTLGIEWIYGPEKFF</sequence>
<keyword evidence="2" id="KW-1185">Reference proteome</keyword>
<dbReference type="Proteomes" id="UP000623467">
    <property type="component" value="Unassembled WGS sequence"/>
</dbReference>
<evidence type="ECO:0000313" key="1">
    <source>
        <dbReference type="EMBL" id="KAF7363932.1"/>
    </source>
</evidence>
<gene>
    <name evidence="1" type="ORF">MSAN_01051400</name>
</gene>
<evidence type="ECO:0000313" key="2">
    <source>
        <dbReference type="Proteomes" id="UP000623467"/>
    </source>
</evidence>
<dbReference type="OrthoDB" id="2972394at2759"/>
<accession>A0A8H6YRN5</accession>
<protein>
    <submittedName>
        <fullName evidence="1">Uncharacterized protein</fullName>
    </submittedName>
</protein>
<organism evidence="1 2">
    <name type="scientific">Mycena sanguinolenta</name>
    <dbReference type="NCBI Taxonomy" id="230812"/>
    <lineage>
        <taxon>Eukaryota</taxon>
        <taxon>Fungi</taxon>
        <taxon>Dikarya</taxon>
        <taxon>Basidiomycota</taxon>
        <taxon>Agaricomycotina</taxon>
        <taxon>Agaricomycetes</taxon>
        <taxon>Agaricomycetidae</taxon>
        <taxon>Agaricales</taxon>
        <taxon>Marasmiineae</taxon>
        <taxon>Mycenaceae</taxon>
        <taxon>Mycena</taxon>
    </lineage>
</organism>
<dbReference type="EMBL" id="JACAZH010000007">
    <property type="protein sequence ID" value="KAF7363932.1"/>
    <property type="molecule type" value="Genomic_DNA"/>
</dbReference>
<dbReference type="AlphaFoldDB" id="A0A8H6YRN5"/>
<reference evidence="1" key="1">
    <citation type="submission" date="2020-05" db="EMBL/GenBank/DDBJ databases">
        <title>Mycena genomes resolve the evolution of fungal bioluminescence.</title>
        <authorList>
            <person name="Tsai I.J."/>
        </authorList>
    </citation>
    <scope>NUCLEOTIDE SEQUENCE</scope>
    <source>
        <strain evidence="1">160909Yilan</strain>
    </source>
</reference>
<proteinExistence type="predicted"/>
<dbReference type="SUPFAM" id="SSF52047">
    <property type="entry name" value="RNI-like"/>
    <property type="match status" value="1"/>
</dbReference>